<evidence type="ECO:0000313" key="3">
    <source>
        <dbReference type="Proteomes" id="UP000601171"/>
    </source>
</evidence>
<gene>
    <name evidence="2" type="ORF">H8707_00975</name>
</gene>
<name>A0A926IDZ8_9FIRM</name>
<dbReference type="RefSeq" id="WP_262428276.1">
    <property type="nucleotide sequence ID" value="NZ_JACRTG010000003.1"/>
</dbReference>
<evidence type="ECO:0000313" key="2">
    <source>
        <dbReference type="EMBL" id="MBC8586812.1"/>
    </source>
</evidence>
<organism evidence="2 3">
    <name type="scientific">Paratissierella segnis</name>
    <dbReference type="NCBI Taxonomy" id="2763679"/>
    <lineage>
        <taxon>Bacteria</taxon>
        <taxon>Bacillati</taxon>
        <taxon>Bacillota</taxon>
        <taxon>Tissierellia</taxon>
        <taxon>Tissierellales</taxon>
        <taxon>Tissierellaceae</taxon>
        <taxon>Paratissierella</taxon>
    </lineage>
</organism>
<evidence type="ECO:0000256" key="1">
    <source>
        <dbReference type="SAM" id="Coils"/>
    </source>
</evidence>
<reference evidence="2" key="1">
    <citation type="submission" date="2020-08" db="EMBL/GenBank/DDBJ databases">
        <title>Genome public.</title>
        <authorList>
            <person name="Liu C."/>
            <person name="Sun Q."/>
        </authorList>
    </citation>
    <scope>NUCLEOTIDE SEQUENCE</scope>
    <source>
        <strain evidence="2">BX21</strain>
    </source>
</reference>
<sequence>MRIGGFNPYKYNFITTVKDLSNASSALSSQKEKNNSLQQKDDPIEKYQREANKELDNLRTQLKKADKEIKEMRDSSQIQLNCIIIARRIMSGHKVPKADYIYLAKNNEELYQKAILLRIERDNPLKFKKISQYEKIKCPDMQKSYIEDTFPSINRTY</sequence>
<proteinExistence type="predicted"/>
<dbReference type="EMBL" id="JACRTG010000003">
    <property type="protein sequence ID" value="MBC8586812.1"/>
    <property type="molecule type" value="Genomic_DNA"/>
</dbReference>
<accession>A0A926IDZ8</accession>
<dbReference type="Proteomes" id="UP000601171">
    <property type="component" value="Unassembled WGS sequence"/>
</dbReference>
<keyword evidence="1" id="KW-0175">Coiled coil</keyword>
<keyword evidence="3" id="KW-1185">Reference proteome</keyword>
<protein>
    <submittedName>
        <fullName evidence="2">Uncharacterized protein</fullName>
    </submittedName>
</protein>
<comment type="caution">
    <text evidence="2">The sequence shown here is derived from an EMBL/GenBank/DDBJ whole genome shotgun (WGS) entry which is preliminary data.</text>
</comment>
<feature type="coiled-coil region" evidence="1">
    <location>
        <begin position="20"/>
        <end position="75"/>
    </location>
</feature>
<dbReference type="AlphaFoldDB" id="A0A926IDZ8"/>